<name>A0A0C1FZK7_9SPHI</name>
<dbReference type="InterPro" id="IPR036583">
    <property type="entry name" value="23S_rRNA_IVS_sf"/>
</dbReference>
<keyword evidence="2" id="KW-1185">Reference proteome</keyword>
<dbReference type="RefSeq" id="WP_039476614.1">
    <property type="nucleotide sequence ID" value="NZ_JSYN01000015.1"/>
</dbReference>
<dbReference type="InterPro" id="IPR012657">
    <property type="entry name" value="23S_rRNA-intervening_sequence"/>
</dbReference>
<accession>A0A0C1FZK7</accession>
<evidence type="ECO:0000313" key="1">
    <source>
        <dbReference type="EMBL" id="KIA93294.1"/>
    </source>
</evidence>
<dbReference type="Gene3D" id="1.20.1440.60">
    <property type="entry name" value="23S rRNA-intervening sequence"/>
    <property type="match status" value="1"/>
</dbReference>
<proteinExistence type="predicted"/>
<dbReference type="SUPFAM" id="SSF158446">
    <property type="entry name" value="IVS-encoded protein-like"/>
    <property type="match status" value="1"/>
</dbReference>
<evidence type="ECO:0000313" key="2">
    <source>
        <dbReference type="Proteomes" id="UP000031246"/>
    </source>
</evidence>
<dbReference type="NCBIfam" id="TIGR02436">
    <property type="entry name" value="four helix bundle protein"/>
    <property type="match status" value="1"/>
</dbReference>
<comment type="caution">
    <text evidence="1">The sequence shown here is derived from an EMBL/GenBank/DDBJ whole genome shotgun (WGS) entry which is preliminary data.</text>
</comment>
<sequence length="135" mass="15794">MAKVERFEDLEIWQLAKQVGVEAYRISDTEPMRSDFGLKDQFRRAAMSMSDNVAEGFEYNNNADFIRFLVYAKGSSGEFRNKLIILEEAGKLSTTDYKLLHEKCIEFSAKTKRFIDYLKDFEQKKKALKKRNNSI</sequence>
<dbReference type="PANTHER" id="PTHR38471">
    <property type="entry name" value="FOUR HELIX BUNDLE PROTEIN"/>
    <property type="match status" value="1"/>
</dbReference>
<protein>
    <submittedName>
        <fullName evidence="1">30S ribosomal protein S23</fullName>
    </submittedName>
</protein>
<reference evidence="1 2" key="1">
    <citation type="submission" date="2014-10" db="EMBL/GenBank/DDBJ databases">
        <title>Pedobacter Kyungheensis.</title>
        <authorList>
            <person name="Anderson B.M."/>
            <person name="Newman J.D."/>
        </authorList>
    </citation>
    <scope>NUCLEOTIDE SEQUENCE [LARGE SCALE GENOMIC DNA]</scope>
    <source>
        <strain evidence="1 2">KACC 16221</strain>
    </source>
</reference>
<organism evidence="1 2">
    <name type="scientific">Pedobacter kyungheensis</name>
    <dbReference type="NCBI Taxonomy" id="1069985"/>
    <lineage>
        <taxon>Bacteria</taxon>
        <taxon>Pseudomonadati</taxon>
        <taxon>Bacteroidota</taxon>
        <taxon>Sphingobacteriia</taxon>
        <taxon>Sphingobacteriales</taxon>
        <taxon>Sphingobacteriaceae</taxon>
        <taxon>Pedobacter</taxon>
    </lineage>
</organism>
<dbReference type="EMBL" id="JSYN01000015">
    <property type="protein sequence ID" value="KIA93294.1"/>
    <property type="molecule type" value="Genomic_DNA"/>
</dbReference>
<dbReference type="PANTHER" id="PTHR38471:SF2">
    <property type="entry name" value="FOUR HELIX BUNDLE PROTEIN"/>
    <property type="match status" value="1"/>
</dbReference>
<dbReference type="Pfam" id="PF05635">
    <property type="entry name" value="23S_rRNA_IVP"/>
    <property type="match status" value="1"/>
</dbReference>
<gene>
    <name evidence="1" type="ORF">OC25_12685</name>
</gene>
<dbReference type="GO" id="GO:0005840">
    <property type="term" value="C:ribosome"/>
    <property type="evidence" value="ECO:0007669"/>
    <property type="project" value="UniProtKB-KW"/>
</dbReference>
<keyword evidence="1" id="KW-0687">Ribonucleoprotein</keyword>
<keyword evidence="1" id="KW-0689">Ribosomal protein</keyword>
<dbReference type="Proteomes" id="UP000031246">
    <property type="component" value="Unassembled WGS sequence"/>
</dbReference>
<dbReference type="OrthoDB" id="9811959at2"/>
<dbReference type="AlphaFoldDB" id="A0A0C1FZK7"/>